<dbReference type="Proteomes" id="UP001341840">
    <property type="component" value="Unassembled WGS sequence"/>
</dbReference>
<reference evidence="2 3" key="1">
    <citation type="journal article" date="2023" name="Plants (Basel)">
        <title>Bridging the Gap: Combining Genomics and Transcriptomics Approaches to Understand Stylosanthes scabra, an Orphan Legume from the Brazilian Caatinga.</title>
        <authorList>
            <person name="Ferreira-Neto J.R.C."/>
            <person name="da Silva M.D."/>
            <person name="Binneck E."/>
            <person name="de Melo N.F."/>
            <person name="da Silva R.H."/>
            <person name="de Melo A.L.T.M."/>
            <person name="Pandolfi V."/>
            <person name="Bustamante F.O."/>
            <person name="Brasileiro-Vidal A.C."/>
            <person name="Benko-Iseppon A.M."/>
        </authorList>
    </citation>
    <scope>NUCLEOTIDE SEQUENCE [LARGE SCALE GENOMIC DNA]</scope>
    <source>
        <tissue evidence="2">Leaves</tissue>
    </source>
</reference>
<comment type="caution">
    <text evidence="2">The sequence shown here is derived from an EMBL/GenBank/DDBJ whole genome shotgun (WGS) entry which is preliminary data.</text>
</comment>
<name>A0ABU6W346_9FABA</name>
<dbReference type="EMBL" id="JASCZI010181260">
    <property type="protein sequence ID" value="MED6180214.1"/>
    <property type="molecule type" value="Genomic_DNA"/>
</dbReference>
<keyword evidence="3" id="KW-1185">Reference proteome</keyword>
<evidence type="ECO:0000256" key="1">
    <source>
        <dbReference type="SAM" id="MobiDB-lite"/>
    </source>
</evidence>
<organism evidence="2 3">
    <name type="scientific">Stylosanthes scabra</name>
    <dbReference type="NCBI Taxonomy" id="79078"/>
    <lineage>
        <taxon>Eukaryota</taxon>
        <taxon>Viridiplantae</taxon>
        <taxon>Streptophyta</taxon>
        <taxon>Embryophyta</taxon>
        <taxon>Tracheophyta</taxon>
        <taxon>Spermatophyta</taxon>
        <taxon>Magnoliopsida</taxon>
        <taxon>eudicotyledons</taxon>
        <taxon>Gunneridae</taxon>
        <taxon>Pentapetalae</taxon>
        <taxon>rosids</taxon>
        <taxon>fabids</taxon>
        <taxon>Fabales</taxon>
        <taxon>Fabaceae</taxon>
        <taxon>Papilionoideae</taxon>
        <taxon>50 kb inversion clade</taxon>
        <taxon>dalbergioids sensu lato</taxon>
        <taxon>Dalbergieae</taxon>
        <taxon>Pterocarpus clade</taxon>
        <taxon>Stylosanthes</taxon>
    </lineage>
</organism>
<protein>
    <submittedName>
        <fullName evidence="2">Uncharacterized protein</fullName>
    </submittedName>
</protein>
<evidence type="ECO:0000313" key="3">
    <source>
        <dbReference type="Proteomes" id="UP001341840"/>
    </source>
</evidence>
<feature type="compositionally biased region" description="Basic and acidic residues" evidence="1">
    <location>
        <begin position="83"/>
        <end position="120"/>
    </location>
</feature>
<sequence>MSFQTFEGQCRLVICQRVQLNGHHPSLLSPSLWFPHLHSFNFNTESICCHERVELGGVDDNHGRKTATRAGGDIVDEEEEVEGERLGRESMNSIRDERHKGVGKRGVVESELRDGERDVW</sequence>
<feature type="region of interest" description="Disordered" evidence="1">
    <location>
        <begin position="59"/>
        <end position="120"/>
    </location>
</feature>
<accession>A0ABU6W346</accession>
<gene>
    <name evidence="2" type="ORF">PIB30_008070</name>
</gene>
<proteinExistence type="predicted"/>
<evidence type="ECO:0000313" key="2">
    <source>
        <dbReference type="EMBL" id="MED6180214.1"/>
    </source>
</evidence>